<evidence type="ECO:0000313" key="4">
    <source>
        <dbReference type="Proteomes" id="UP000192731"/>
    </source>
</evidence>
<dbReference type="SMART" id="SM00530">
    <property type="entry name" value="HTH_XRE"/>
    <property type="match status" value="1"/>
</dbReference>
<evidence type="ECO:0000313" key="3">
    <source>
        <dbReference type="EMBL" id="SMB95549.1"/>
    </source>
</evidence>
<accession>A0A1W1VQC1</accession>
<keyword evidence="1" id="KW-0238">DNA-binding</keyword>
<dbReference type="Gene3D" id="1.10.260.40">
    <property type="entry name" value="lambda repressor-like DNA-binding domains"/>
    <property type="match status" value="1"/>
</dbReference>
<gene>
    <name evidence="3" type="ORF">SAMN00017405_0426</name>
</gene>
<dbReference type="GO" id="GO:0003677">
    <property type="term" value="F:DNA binding"/>
    <property type="evidence" value="ECO:0007669"/>
    <property type="project" value="UniProtKB-KW"/>
</dbReference>
<protein>
    <submittedName>
        <fullName evidence="3">Putative transcriptional regulator</fullName>
    </submittedName>
</protein>
<evidence type="ECO:0000259" key="2">
    <source>
        <dbReference type="PROSITE" id="PS50943"/>
    </source>
</evidence>
<dbReference type="InterPro" id="IPR001387">
    <property type="entry name" value="Cro/C1-type_HTH"/>
</dbReference>
<feature type="domain" description="HTH cro/C1-type" evidence="2">
    <location>
        <begin position="5"/>
        <end position="59"/>
    </location>
</feature>
<dbReference type="STRING" id="656914.SAMN00017405_0426"/>
<dbReference type="Proteomes" id="UP000192731">
    <property type="component" value="Unassembled WGS sequence"/>
</dbReference>
<dbReference type="SUPFAM" id="SSF47413">
    <property type="entry name" value="lambda repressor-like DNA-binding domains"/>
    <property type="match status" value="1"/>
</dbReference>
<dbReference type="OrthoDB" id="48775at2"/>
<dbReference type="Pfam" id="PF01381">
    <property type="entry name" value="HTH_3"/>
    <property type="match status" value="1"/>
</dbReference>
<dbReference type="RefSeq" id="WP_084054217.1">
    <property type="nucleotide sequence ID" value="NZ_FWWT01000022.1"/>
</dbReference>
<dbReference type="AlphaFoldDB" id="A0A1W1VQC1"/>
<proteinExistence type="predicted"/>
<evidence type="ECO:0000256" key="1">
    <source>
        <dbReference type="ARBA" id="ARBA00023125"/>
    </source>
</evidence>
<dbReference type="PANTHER" id="PTHR46558:SF4">
    <property type="entry name" value="DNA-BIDING PHAGE PROTEIN"/>
    <property type="match status" value="1"/>
</dbReference>
<dbReference type="PROSITE" id="PS50943">
    <property type="entry name" value="HTH_CROC1"/>
    <property type="match status" value="1"/>
</dbReference>
<name>A0A1W1VQC1_DESTI</name>
<organism evidence="3 4">
    <name type="scientific">Desulfonispora thiosulfatigenes DSM 11270</name>
    <dbReference type="NCBI Taxonomy" id="656914"/>
    <lineage>
        <taxon>Bacteria</taxon>
        <taxon>Bacillati</taxon>
        <taxon>Bacillota</taxon>
        <taxon>Clostridia</taxon>
        <taxon>Eubacteriales</taxon>
        <taxon>Peptococcaceae</taxon>
        <taxon>Desulfonispora</taxon>
    </lineage>
</organism>
<dbReference type="InterPro" id="IPR010982">
    <property type="entry name" value="Lambda_DNA-bd_dom_sf"/>
</dbReference>
<dbReference type="EMBL" id="FWWT01000022">
    <property type="protein sequence ID" value="SMB95549.1"/>
    <property type="molecule type" value="Genomic_DNA"/>
</dbReference>
<dbReference type="CDD" id="cd00093">
    <property type="entry name" value="HTH_XRE"/>
    <property type="match status" value="1"/>
</dbReference>
<dbReference type="PANTHER" id="PTHR46558">
    <property type="entry name" value="TRACRIPTIONAL REGULATORY PROTEIN-RELATED-RELATED"/>
    <property type="match status" value="1"/>
</dbReference>
<keyword evidence="4" id="KW-1185">Reference proteome</keyword>
<reference evidence="3 4" key="1">
    <citation type="submission" date="2017-04" db="EMBL/GenBank/DDBJ databases">
        <authorList>
            <person name="Afonso C.L."/>
            <person name="Miller P.J."/>
            <person name="Scott M.A."/>
            <person name="Spackman E."/>
            <person name="Goraichik I."/>
            <person name="Dimitrov K.M."/>
            <person name="Suarez D.L."/>
            <person name="Swayne D.E."/>
        </authorList>
    </citation>
    <scope>NUCLEOTIDE SEQUENCE [LARGE SCALE GENOMIC DNA]</scope>
    <source>
        <strain evidence="3 4">DSM 11270</strain>
    </source>
</reference>
<sequence length="81" mass="9346">MKNKIREIRKNKSITQTELANSIGISRPYLSDIERGVANPGGDIIIKIANYLNLLVEEIFFTNHVNHDEQKENPKYKNHVI</sequence>